<sequence length="32" mass="3580">VLHEPIKAALNAVIREMGIGEVEIDLERPRNP</sequence>
<protein>
    <submittedName>
        <fullName evidence="1">Uncharacterized protein</fullName>
    </submittedName>
</protein>
<gene>
    <name evidence="1" type="ORF">METZ01_LOCUS26946</name>
</gene>
<accession>A0A381Q448</accession>
<proteinExistence type="predicted"/>
<evidence type="ECO:0000313" key="1">
    <source>
        <dbReference type="EMBL" id="SUZ74092.1"/>
    </source>
</evidence>
<dbReference type="AlphaFoldDB" id="A0A381Q448"/>
<feature type="non-terminal residue" evidence="1">
    <location>
        <position position="1"/>
    </location>
</feature>
<reference evidence="1" key="1">
    <citation type="submission" date="2018-05" db="EMBL/GenBank/DDBJ databases">
        <authorList>
            <person name="Lanie J.A."/>
            <person name="Ng W.-L."/>
            <person name="Kazmierczak K.M."/>
            <person name="Andrzejewski T.M."/>
            <person name="Davidsen T.M."/>
            <person name="Wayne K.J."/>
            <person name="Tettelin H."/>
            <person name="Glass J.I."/>
            <person name="Rusch D."/>
            <person name="Podicherti R."/>
            <person name="Tsui H.-C.T."/>
            <person name="Winkler M.E."/>
        </authorList>
    </citation>
    <scope>NUCLEOTIDE SEQUENCE</scope>
</reference>
<name>A0A381Q448_9ZZZZ</name>
<dbReference type="EMBL" id="UINC01001199">
    <property type="protein sequence ID" value="SUZ74092.1"/>
    <property type="molecule type" value="Genomic_DNA"/>
</dbReference>
<organism evidence="1">
    <name type="scientific">marine metagenome</name>
    <dbReference type="NCBI Taxonomy" id="408172"/>
    <lineage>
        <taxon>unclassified sequences</taxon>
        <taxon>metagenomes</taxon>
        <taxon>ecological metagenomes</taxon>
    </lineage>
</organism>
<feature type="non-terminal residue" evidence="1">
    <location>
        <position position="32"/>
    </location>
</feature>